<dbReference type="GO" id="GO:0016793">
    <property type="term" value="F:triphosphoric monoester hydrolase activity"/>
    <property type="evidence" value="ECO:0007669"/>
    <property type="project" value="InterPro"/>
</dbReference>
<comment type="caution">
    <text evidence="4">The sequence shown here is derived from an EMBL/GenBank/DDBJ whole genome shotgun (WGS) entry which is preliminary data.</text>
</comment>
<evidence type="ECO:0000256" key="1">
    <source>
        <dbReference type="ARBA" id="ARBA00022801"/>
    </source>
</evidence>
<dbReference type="PANTHER" id="PTHR35795:SF1">
    <property type="entry name" value="BIS(5'-NUCLEOSYL)-TETRAPHOSPHATASE, SYMMETRICAL"/>
    <property type="match status" value="1"/>
</dbReference>
<dbReference type="Pfam" id="PF13286">
    <property type="entry name" value="HD_assoc"/>
    <property type="match status" value="1"/>
</dbReference>
<dbReference type="PANTHER" id="PTHR35795">
    <property type="entry name" value="SLR1885 PROTEIN"/>
    <property type="match status" value="1"/>
</dbReference>
<reference evidence="4 5" key="1">
    <citation type="submission" date="2013-01" db="EMBL/GenBank/DDBJ databases">
        <title>The Genome Sequence of Clostridium clostridioforme 90A8.</title>
        <authorList>
            <consortium name="The Broad Institute Genome Sequencing Platform"/>
            <person name="Earl A."/>
            <person name="Ward D."/>
            <person name="Feldgarden M."/>
            <person name="Gevers D."/>
            <person name="Courvalin P."/>
            <person name="Lambert T."/>
            <person name="Walker B."/>
            <person name="Young S.K."/>
            <person name="Zeng Q."/>
            <person name="Gargeya S."/>
            <person name="Fitzgerald M."/>
            <person name="Haas B."/>
            <person name="Abouelleil A."/>
            <person name="Alvarado L."/>
            <person name="Arachchi H.M."/>
            <person name="Berlin A.M."/>
            <person name="Chapman S.B."/>
            <person name="Dewar J."/>
            <person name="Goldberg J."/>
            <person name="Griggs A."/>
            <person name="Gujja S."/>
            <person name="Hansen M."/>
            <person name="Howarth C."/>
            <person name="Imamovic A."/>
            <person name="Larimer J."/>
            <person name="McCowan C."/>
            <person name="Murphy C."/>
            <person name="Neiman D."/>
            <person name="Pearson M."/>
            <person name="Priest M."/>
            <person name="Roberts A."/>
            <person name="Saif S."/>
            <person name="Shea T."/>
            <person name="Sisk P."/>
            <person name="Sykes S."/>
            <person name="Wortman J."/>
            <person name="Nusbaum C."/>
            <person name="Birren B."/>
        </authorList>
    </citation>
    <scope>NUCLEOTIDE SEQUENCE [LARGE SCALE GENOMIC DNA]</scope>
    <source>
        <strain evidence="4 5">90A8</strain>
    </source>
</reference>
<dbReference type="EMBL" id="AGYR01000035">
    <property type="protein sequence ID" value="ENZ13154.1"/>
    <property type="molecule type" value="Genomic_DNA"/>
</dbReference>
<proteinExistence type="inferred from homology"/>
<dbReference type="NCBIfam" id="TIGR01353">
    <property type="entry name" value="dGTP_triPase"/>
    <property type="match status" value="1"/>
</dbReference>
<dbReference type="InterPro" id="IPR006261">
    <property type="entry name" value="dGTPase"/>
</dbReference>
<dbReference type="SUPFAM" id="SSF109604">
    <property type="entry name" value="HD-domain/PDEase-like"/>
    <property type="match status" value="1"/>
</dbReference>
<feature type="domain" description="HD" evidence="3">
    <location>
        <begin position="75"/>
        <end position="186"/>
    </location>
</feature>
<dbReference type="InterPro" id="IPR006674">
    <property type="entry name" value="HD_domain"/>
</dbReference>
<dbReference type="AlphaFoldDB" id="A0A0E2H9K0"/>
<dbReference type="InterPro" id="IPR051094">
    <property type="entry name" value="Diverse_Catalytic_Enzymes"/>
</dbReference>
<dbReference type="RefSeq" id="WP_002587684.1">
    <property type="nucleotide sequence ID" value="NZ_KB850977.1"/>
</dbReference>
<dbReference type="SMART" id="SM00471">
    <property type="entry name" value="HDc"/>
    <property type="match status" value="1"/>
</dbReference>
<keyword evidence="1 2" id="KW-0378">Hydrolase</keyword>
<dbReference type="CDD" id="cd00077">
    <property type="entry name" value="HDc"/>
    <property type="match status" value="1"/>
</dbReference>
<dbReference type="HAMAP" id="MF_01212">
    <property type="entry name" value="dGTPase_type2"/>
    <property type="match status" value="1"/>
</dbReference>
<dbReference type="Gene3D" id="1.10.3210.10">
    <property type="entry name" value="Hypothetical protein af1432"/>
    <property type="match status" value="1"/>
</dbReference>
<dbReference type="Proteomes" id="UP000013085">
    <property type="component" value="Unassembled WGS sequence"/>
</dbReference>
<accession>A0A0E2H9K0</accession>
<dbReference type="InterPro" id="IPR023023">
    <property type="entry name" value="dNTPase_2"/>
</dbReference>
<evidence type="ECO:0000313" key="5">
    <source>
        <dbReference type="Proteomes" id="UP000013085"/>
    </source>
</evidence>
<dbReference type="PROSITE" id="PS51831">
    <property type="entry name" value="HD"/>
    <property type="match status" value="1"/>
</dbReference>
<name>A0A0E2H9K0_9FIRM</name>
<dbReference type="NCBIfam" id="NF002327">
    <property type="entry name" value="PRK01286.1-2"/>
    <property type="match status" value="1"/>
</dbReference>
<evidence type="ECO:0000313" key="4">
    <source>
        <dbReference type="EMBL" id="ENZ13154.1"/>
    </source>
</evidence>
<dbReference type="PATRIC" id="fig|999408.3.peg.3342"/>
<evidence type="ECO:0000256" key="2">
    <source>
        <dbReference type="HAMAP-Rule" id="MF_01212"/>
    </source>
</evidence>
<comment type="similarity">
    <text evidence="2">Belongs to the dGTPase family. Type 2 subfamily.</text>
</comment>
<organism evidence="4 5">
    <name type="scientific">[Clostridium] clostridioforme 90A8</name>
    <dbReference type="NCBI Taxonomy" id="999408"/>
    <lineage>
        <taxon>Bacteria</taxon>
        <taxon>Bacillati</taxon>
        <taxon>Bacillota</taxon>
        <taxon>Clostridia</taxon>
        <taxon>Lachnospirales</taxon>
        <taxon>Lachnospiraceae</taxon>
        <taxon>Enterocloster</taxon>
    </lineage>
</organism>
<dbReference type="InterPro" id="IPR026875">
    <property type="entry name" value="PHydrolase_assoc_dom"/>
</dbReference>
<dbReference type="InterPro" id="IPR003607">
    <property type="entry name" value="HD/PDEase_dom"/>
</dbReference>
<dbReference type="HOGENOM" id="CLU_028163_1_1_9"/>
<dbReference type="GeneID" id="57960597"/>
<gene>
    <name evidence="4" type="ORF">HMPREF1090_03090</name>
</gene>
<dbReference type="Pfam" id="PF01966">
    <property type="entry name" value="HD"/>
    <property type="match status" value="1"/>
</dbReference>
<evidence type="ECO:0000259" key="3">
    <source>
        <dbReference type="PROSITE" id="PS51831"/>
    </source>
</evidence>
<sequence length="336" mass="39032">MNIRESLEALEESYMSPYASLSSRTRGRDKPEQLCDMRPEYQRDRDRILHSKAFRRLKHKTQVFLAPEGDHYRTRLTHTLEVSQIARTIAKTLRLNESLTEAIALGHDLGHTPFGHSGEYILNKICEDGFTHYEQSVRIVEVLEKDGRGLNLTWEVRDGIRNHRTSGHPSTLEGAIVRLSDKIAYINHDIDDAIRARMFTEHELPRVYTGVLGHSVRERLNNMIHDIILNSMDKPAITMSEGMEEAMQGLRKWMFDNVYKNDIPKAEEGKAQNMITQLYEYYMGHVDKLPVEYVLLMVNKGEKKSRVVCDYIAGMSDIYAIDQFEELFVPKRWNVY</sequence>
<protein>
    <recommendedName>
        <fullName evidence="2">Deoxyguanosinetriphosphate triphosphohydrolase-like protein</fullName>
    </recommendedName>
</protein>